<organism evidence="2 3">
    <name type="scientific">Pocillopora meandrina</name>
    <dbReference type="NCBI Taxonomy" id="46732"/>
    <lineage>
        <taxon>Eukaryota</taxon>
        <taxon>Metazoa</taxon>
        <taxon>Cnidaria</taxon>
        <taxon>Anthozoa</taxon>
        <taxon>Hexacorallia</taxon>
        <taxon>Scleractinia</taxon>
        <taxon>Astrocoeniina</taxon>
        <taxon>Pocilloporidae</taxon>
        <taxon>Pocillopora</taxon>
    </lineage>
</organism>
<evidence type="ECO:0000259" key="1">
    <source>
        <dbReference type="Pfam" id="PF01822"/>
    </source>
</evidence>
<evidence type="ECO:0000313" key="3">
    <source>
        <dbReference type="Proteomes" id="UP001159428"/>
    </source>
</evidence>
<protein>
    <recommendedName>
        <fullName evidence="1">WSC domain-containing protein</fullName>
    </recommendedName>
</protein>
<dbReference type="Proteomes" id="UP001159428">
    <property type="component" value="Unassembled WGS sequence"/>
</dbReference>
<gene>
    <name evidence="2" type="ORF">PMEA_00011389</name>
</gene>
<accession>A0AAU9WSZ3</accession>
<sequence length="106" mass="11983">MPTPAIRNSYEPVGCFHDKGVAPRPLPEFLGSFRKEINWKHVELTVDKCAKLAQKKGYAYFSVQYYAECWSGPEAGDTYAREGKATNCLNDAVGTSFTNYVYRFVN</sequence>
<proteinExistence type="predicted"/>
<reference evidence="2 3" key="1">
    <citation type="submission" date="2022-05" db="EMBL/GenBank/DDBJ databases">
        <authorList>
            <consortium name="Genoscope - CEA"/>
            <person name="William W."/>
        </authorList>
    </citation>
    <scope>NUCLEOTIDE SEQUENCE [LARGE SCALE GENOMIC DNA]</scope>
</reference>
<dbReference type="Pfam" id="PF01822">
    <property type="entry name" value="WSC"/>
    <property type="match status" value="1"/>
</dbReference>
<evidence type="ECO:0000313" key="2">
    <source>
        <dbReference type="EMBL" id="CAH3124613.1"/>
    </source>
</evidence>
<feature type="domain" description="WSC" evidence="1">
    <location>
        <begin position="13"/>
        <end position="88"/>
    </location>
</feature>
<dbReference type="InterPro" id="IPR002889">
    <property type="entry name" value="WSC_carb-bd"/>
</dbReference>
<dbReference type="AlphaFoldDB" id="A0AAU9WSZ3"/>
<keyword evidence="3" id="KW-1185">Reference proteome</keyword>
<dbReference type="EMBL" id="CALNXJ010000020">
    <property type="protein sequence ID" value="CAH3124613.1"/>
    <property type="molecule type" value="Genomic_DNA"/>
</dbReference>
<name>A0AAU9WSZ3_9CNID</name>
<comment type="caution">
    <text evidence="2">The sequence shown here is derived from an EMBL/GenBank/DDBJ whole genome shotgun (WGS) entry which is preliminary data.</text>
</comment>